<keyword evidence="1" id="KW-0732">Signal</keyword>
<sequence>MTLRTFAGLGALLSSNSAHTPFSRANAGAGDALAALLCQILFGSRAWPSDGNAWSPCGAGVPVIQNERGNDL</sequence>
<proteinExistence type="predicted"/>
<evidence type="ECO:0000313" key="2">
    <source>
        <dbReference type="EMBL" id="SUD51491.1"/>
    </source>
</evidence>
<accession>A0A379JTD8</accession>
<gene>
    <name evidence="2" type="ORF">NCTC10692_01943</name>
</gene>
<organism evidence="2 3">
    <name type="scientific">Ectopseudomonas oleovorans</name>
    <name type="common">Pseudomonas oleovorans</name>
    <dbReference type="NCBI Taxonomy" id="301"/>
    <lineage>
        <taxon>Bacteria</taxon>
        <taxon>Pseudomonadati</taxon>
        <taxon>Pseudomonadota</taxon>
        <taxon>Gammaproteobacteria</taxon>
        <taxon>Pseudomonadales</taxon>
        <taxon>Pseudomonadaceae</taxon>
        <taxon>Ectopseudomonas</taxon>
    </lineage>
</organism>
<feature type="signal peptide" evidence="1">
    <location>
        <begin position="1"/>
        <end position="20"/>
    </location>
</feature>
<name>A0A061CWE2_ECTOL</name>
<accession>A0A061CWE2</accession>
<dbReference type="Proteomes" id="UP000255303">
    <property type="component" value="Unassembled WGS sequence"/>
</dbReference>
<reference evidence="2 3" key="1">
    <citation type="submission" date="2018-06" db="EMBL/GenBank/DDBJ databases">
        <authorList>
            <consortium name="Pathogen Informatics"/>
            <person name="Doyle S."/>
        </authorList>
    </citation>
    <scope>NUCLEOTIDE SEQUENCE [LARGE SCALE GENOMIC DNA]</scope>
    <source>
        <strain evidence="2 3">NCTC10692</strain>
    </source>
</reference>
<evidence type="ECO:0000256" key="1">
    <source>
        <dbReference type="SAM" id="SignalP"/>
    </source>
</evidence>
<dbReference type="AlphaFoldDB" id="A0A061CWE2"/>
<protein>
    <recommendedName>
        <fullName evidence="4">Secreted protein</fullName>
    </recommendedName>
</protein>
<evidence type="ECO:0000313" key="3">
    <source>
        <dbReference type="Proteomes" id="UP000255303"/>
    </source>
</evidence>
<dbReference type="EMBL" id="UGUV01000002">
    <property type="protein sequence ID" value="SUD51491.1"/>
    <property type="molecule type" value="Genomic_DNA"/>
</dbReference>
<feature type="chain" id="PRO_5030002101" description="Secreted protein" evidence="1">
    <location>
        <begin position="21"/>
        <end position="72"/>
    </location>
</feature>
<evidence type="ECO:0008006" key="4">
    <source>
        <dbReference type="Google" id="ProtNLM"/>
    </source>
</evidence>